<dbReference type="Proteomes" id="UP001500542">
    <property type="component" value="Unassembled WGS sequence"/>
</dbReference>
<dbReference type="EMBL" id="BAAAHK010000017">
    <property type="protein sequence ID" value="GAA0956172.1"/>
    <property type="molecule type" value="Genomic_DNA"/>
</dbReference>
<gene>
    <name evidence="1" type="ORF">GCM10009554_65230</name>
</gene>
<evidence type="ECO:0000313" key="2">
    <source>
        <dbReference type="Proteomes" id="UP001500542"/>
    </source>
</evidence>
<accession>A0ABP4BX33</accession>
<reference evidence="2" key="1">
    <citation type="journal article" date="2019" name="Int. J. Syst. Evol. Microbiol.">
        <title>The Global Catalogue of Microorganisms (GCM) 10K type strain sequencing project: providing services to taxonomists for standard genome sequencing and annotation.</title>
        <authorList>
            <consortium name="The Broad Institute Genomics Platform"/>
            <consortium name="The Broad Institute Genome Sequencing Center for Infectious Disease"/>
            <person name="Wu L."/>
            <person name="Ma J."/>
        </authorList>
    </citation>
    <scope>NUCLEOTIDE SEQUENCE [LARGE SCALE GENOMIC DNA]</scope>
    <source>
        <strain evidence="2">JCM 10977</strain>
    </source>
</reference>
<name>A0ABP4BX33_9ACTN</name>
<organism evidence="1 2">
    <name type="scientific">Kribbella koreensis</name>
    <dbReference type="NCBI Taxonomy" id="57909"/>
    <lineage>
        <taxon>Bacteria</taxon>
        <taxon>Bacillati</taxon>
        <taxon>Actinomycetota</taxon>
        <taxon>Actinomycetes</taxon>
        <taxon>Propionibacteriales</taxon>
        <taxon>Kribbellaceae</taxon>
        <taxon>Kribbella</taxon>
    </lineage>
</organism>
<protein>
    <recommendedName>
        <fullName evidence="3">Ig-like domain-containing protein</fullName>
    </recommendedName>
</protein>
<dbReference type="InterPro" id="IPR006311">
    <property type="entry name" value="TAT_signal"/>
</dbReference>
<dbReference type="RefSeq" id="WP_343979091.1">
    <property type="nucleotide sequence ID" value="NZ_BAAAHK010000017.1"/>
</dbReference>
<dbReference type="PROSITE" id="PS51318">
    <property type="entry name" value="TAT"/>
    <property type="match status" value="1"/>
</dbReference>
<comment type="caution">
    <text evidence="1">The sequence shown here is derived from an EMBL/GenBank/DDBJ whole genome shotgun (WGS) entry which is preliminary data.</text>
</comment>
<evidence type="ECO:0008006" key="3">
    <source>
        <dbReference type="Google" id="ProtNLM"/>
    </source>
</evidence>
<keyword evidence="2" id="KW-1185">Reference proteome</keyword>
<proteinExistence type="predicted"/>
<sequence length="345" mass="35297">MTISTDGVQRRTVLAGALAGTAVVAVPVLEPALAAATAVAGPGVNGLGSQAAALVHSKDGSAVRMPPELGALLTVGASGVAAGTALTITYDSRLYSAAPSAVLVSGERVIPVRAHPVASSTASGQLELRLPELSAGIYTVRAGGLVRDRYPTDLITDPRPTAVKLSEPGGAVTAQTLSKPAAKAGLPWGVQLGAGWLQATWSDQYYAWHPATITVHSVGPGAIPAGSRIRVTLDGAVFESVSVSAASDSLGRRVNGLPRRTEVVGRPVATWTAPAAIPAGARITLTCTTVARKLTGALDWVEPPLVDFLPPKAGRDAQRLTTQESLTRMDDVYSAATRARFGPVS</sequence>
<evidence type="ECO:0000313" key="1">
    <source>
        <dbReference type="EMBL" id="GAA0956172.1"/>
    </source>
</evidence>